<dbReference type="InterPro" id="IPR021139">
    <property type="entry name" value="NYN"/>
</dbReference>
<dbReference type="GO" id="GO:1905762">
    <property type="term" value="F:CCR4-NOT complex binding"/>
    <property type="evidence" value="ECO:0007669"/>
    <property type="project" value="TreeGrafter"/>
</dbReference>
<dbReference type="AlphaFoldDB" id="A0A131ZXX7"/>
<dbReference type="VEuPathDB" id="VectorBase:SSCA001529"/>
<sequence>MAATSMLSSKQNQINRLDTNFYLNLNNQYCFQYDPNRRFNQACKQGRTPVGLFWDIENCSIPRGTNVSDLISRIRNFLPRFNLIENEFLVVCDVYNINNSIVNELNNMQVNVIHVCSFSKNACDEKIKQMIIRFVNTHGHDCAVILFSISSSLLASSNFHFEYNEFLTPPSRGILSTSDSLSTSKLNTDLQPTNLVISNLPKLTDKNQYRCFLNRITSSSGGRVIHIDMDQNQSTIQFKCSTDALRCQQRISNRKFQGSILNVKLEPRAILVKQPQQKQSKQIKISEHRSRIEDMNALERANICPECSLNDEKISKFNNFFLKGKPIWK</sequence>
<dbReference type="Gene3D" id="3.30.70.330">
    <property type="match status" value="1"/>
</dbReference>
<evidence type="ECO:0000313" key="1">
    <source>
        <dbReference type="EMBL" id="KPM03708.1"/>
    </source>
</evidence>
<gene>
    <name evidence="1" type="ORF">QR98_0021420</name>
</gene>
<dbReference type="GO" id="GO:0004540">
    <property type="term" value="F:RNA nuclease activity"/>
    <property type="evidence" value="ECO:0007669"/>
    <property type="project" value="InterPro"/>
</dbReference>
<organism evidence="1 2">
    <name type="scientific">Sarcoptes scabiei</name>
    <name type="common">Itch mite</name>
    <name type="synonym">Acarus scabiei</name>
    <dbReference type="NCBI Taxonomy" id="52283"/>
    <lineage>
        <taxon>Eukaryota</taxon>
        <taxon>Metazoa</taxon>
        <taxon>Ecdysozoa</taxon>
        <taxon>Arthropoda</taxon>
        <taxon>Chelicerata</taxon>
        <taxon>Arachnida</taxon>
        <taxon>Acari</taxon>
        <taxon>Acariformes</taxon>
        <taxon>Sarcoptiformes</taxon>
        <taxon>Astigmata</taxon>
        <taxon>Psoroptidia</taxon>
        <taxon>Sarcoptoidea</taxon>
        <taxon>Sarcoptidae</taxon>
        <taxon>Sarcoptinae</taxon>
        <taxon>Sarcoptes</taxon>
    </lineage>
</organism>
<dbReference type="EMBL" id="JXLN01005832">
    <property type="protein sequence ID" value="KPM03708.1"/>
    <property type="molecule type" value="Genomic_DNA"/>
</dbReference>
<dbReference type="SUPFAM" id="SSF54928">
    <property type="entry name" value="RNA-binding domain, RBD"/>
    <property type="match status" value="1"/>
</dbReference>
<dbReference type="PANTHER" id="PTHR14379">
    <property type="entry name" value="LIMKAIN B LKAP"/>
    <property type="match status" value="1"/>
</dbReference>
<dbReference type="Proteomes" id="UP000616769">
    <property type="component" value="Unassembled WGS sequence"/>
</dbReference>
<name>A0A131ZXX7_SARSC</name>
<comment type="caution">
    <text evidence="1">The sequence shown here is derived from an EMBL/GenBank/DDBJ whole genome shotgun (WGS) entry which is preliminary data.</text>
</comment>
<dbReference type="GO" id="GO:0003676">
    <property type="term" value="F:nucleic acid binding"/>
    <property type="evidence" value="ECO:0007669"/>
    <property type="project" value="InterPro"/>
</dbReference>
<evidence type="ECO:0000313" key="2">
    <source>
        <dbReference type="Proteomes" id="UP000616769"/>
    </source>
</evidence>
<protein>
    <submittedName>
        <fullName evidence="1">Limkain b1-like protein</fullName>
    </submittedName>
</protein>
<dbReference type="Pfam" id="PF01936">
    <property type="entry name" value="NYN"/>
    <property type="match status" value="1"/>
</dbReference>
<accession>A0A131ZXX7</accession>
<dbReference type="GO" id="GO:0005777">
    <property type="term" value="C:peroxisome"/>
    <property type="evidence" value="ECO:0007669"/>
    <property type="project" value="InterPro"/>
</dbReference>
<dbReference type="InterPro" id="IPR012677">
    <property type="entry name" value="Nucleotide-bd_a/b_plait_sf"/>
</dbReference>
<dbReference type="InterPro" id="IPR024768">
    <property type="entry name" value="Marf1"/>
</dbReference>
<dbReference type="InterPro" id="IPR035979">
    <property type="entry name" value="RBD_domain_sf"/>
</dbReference>
<dbReference type="OrthoDB" id="6511403at2759"/>
<dbReference type="PANTHER" id="PTHR14379:SF3">
    <property type="entry name" value="MEIOSIS REGULATOR AND MRNA STABILITY FACTOR 1"/>
    <property type="match status" value="1"/>
</dbReference>
<proteinExistence type="predicted"/>
<dbReference type="GO" id="GO:0010468">
    <property type="term" value="P:regulation of gene expression"/>
    <property type="evidence" value="ECO:0007669"/>
    <property type="project" value="InterPro"/>
</dbReference>
<reference evidence="1 2" key="1">
    <citation type="journal article" date="2015" name="Parasit. Vectors">
        <title>Draft genome of the scabies mite.</title>
        <authorList>
            <person name="Rider S.D.Jr."/>
            <person name="Morgan M.S."/>
            <person name="Arlian L.G."/>
        </authorList>
    </citation>
    <scope>NUCLEOTIDE SEQUENCE [LARGE SCALE GENOMIC DNA]</scope>
    <source>
        <strain evidence="1">Arlian Lab</strain>
    </source>
</reference>